<sequence length="614" mass="70108">MKKKHKNLHKQNPKTATKTVPQVEYLSSAEGASLSIKTIEVVKEQTLIDIVQTGNFKNVQKYIFKTDVGIIASKSNIEFWSKFLEYFPDLTQRAKIAENIIDKISLHEMSLSVIGSSLINLNIQNNWINHLKAETLLVQGENILNIILKDKSDPTALSFAKQGVESIELSYWVYQSLLNIDLQQATREFFLQKVEKTHETLYQIIESMDSLVDQYNLFELALTKRQQNFPEDKMYLVDLFINLGSYGIKLPTPEIKLKAIQYSEEAYNIICKQELDAYLGSKLCQILSNLRDLYGQFGDNGKSLLLSKQIAYLKTRFDQEESKEEGELPEKIEYQHILIHGIITDKVLEIKKQIQVNVLDKIQVAAARGKWVEIKIYVDNGVGGYLDENWLKSQLGPLATQENYETALPLCFEVINIGIMNSQVHNPICAAIFCQRYPELVEKIIATSPEYFVDGSIFRVSYLGASKYSVKLLAKKLEENEGLYNKFFEKEMITIINERIKEYILAPIELIVKKGEWSHPIQTFTKAYPELVKRIMKDHAELVTNKTIEKCINIELEVQEKIAYEKQVAIALAKQETLAALEQEILKASEQQDLVPLKVVVAGDSAPIVEDLVV</sequence>
<comment type="caution">
    <text evidence="1">The sequence shown here is derived from an EMBL/GenBank/DDBJ whole genome shotgun (WGS) entry which is preliminary data.</text>
</comment>
<name>A0A816V0F1_9BILA</name>
<evidence type="ECO:0000313" key="2">
    <source>
        <dbReference type="Proteomes" id="UP000663887"/>
    </source>
</evidence>
<dbReference type="Proteomes" id="UP000663887">
    <property type="component" value="Unassembled WGS sequence"/>
</dbReference>
<dbReference type="EMBL" id="CAJNRG010010184">
    <property type="protein sequence ID" value="CAF2120048.1"/>
    <property type="molecule type" value="Genomic_DNA"/>
</dbReference>
<evidence type="ECO:0000313" key="1">
    <source>
        <dbReference type="EMBL" id="CAF2120048.1"/>
    </source>
</evidence>
<protein>
    <submittedName>
        <fullName evidence="1">Uncharacterized protein</fullName>
    </submittedName>
</protein>
<proteinExistence type="predicted"/>
<organism evidence="1 2">
    <name type="scientific">Rotaria magnacalcarata</name>
    <dbReference type="NCBI Taxonomy" id="392030"/>
    <lineage>
        <taxon>Eukaryota</taxon>
        <taxon>Metazoa</taxon>
        <taxon>Spiralia</taxon>
        <taxon>Gnathifera</taxon>
        <taxon>Rotifera</taxon>
        <taxon>Eurotatoria</taxon>
        <taxon>Bdelloidea</taxon>
        <taxon>Philodinida</taxon>
        <taxon>Philodinidae</taxon>
        <taxon>Rotaria</taxon>
    </lineage>
</organism>
<dbReference type="AlphaFoldDB" id="A0A816V0F1"/>
<accession>A0A816V0F1</accession>
<gene>
    <name evidence="1" type="ORF">XDN619_LOCUS22516</name>
</gene>
<reference evidence="1" key="1">
    <citation type="submission" date="2021-02" db="EMBL/GenBank/DDBJ databases">
        <authorList>
            <person name="Nowell W R."/>
        </authorList>
    </citation>
    <scope>NUCLEOTIDE SEQUENCE</scope>
</reference>